<evidence type="ECO:0000313" key="2">
    <source>
        <dbReference type="Proteomes" id="UP000789831"/>
    </source>
</evidence>
<protein>
    <submittedName>
        <fullName evidence="1">2963_t:CDS:1</fullName>
    </submittedName>
</protein>
<comment type="caution">
    <text evidence="1">The sequence shown here is derived from an EMBL/GenBank/DDBJ whole genome shotgun (WGS) entry which is preliminary data.</text>
</comment>
<evidence type="ECO:0000313" key="1">
    <source>
        <dbReference type="EMBL" id="CAG8660051.1"/>
    </source>
</evidence>
<sequence length="149" mass="16598">RSSSSESSCPISGKDSSNLIRSTNLRCDKKAQRSVENLFEARGPAILQDRSKPNLTGRRNNKIHEGIKKSTTAHRRLQVQQRIIEDRSFTLGPAPRAATTFSYSPQVAGTIPFKFNNHELGLQKRIIENRSFTLGPAPRAATTFSYSPQ</sequence>
<organism evidence="1 2">
    <name type="scientific">Ambispora gerdemannii</name>
    <dbReference type="NCBI Taxonomy" id="144530"/>
    <lineage>
        <taxon>Eukaryota</taxon>
        <taxon>Fungi</taxon>
        <taxon>Fungi incertae sedis</taxon>
        <taxon>Mucoromycota</taxon>
        <taxon>Glomeromycotina</taxon>
        <taxon>Glomeromycetes</taxon>
        <taxon>Archaeosporales</taxon>
        <taxon>Ambisporaceae</taxon>
        <taxon>Ambispora</taxon>
    </lineage>
</organism>
<feature type="non-terminal residue" evidence="1">
    <location>
        <position position="149"/>
    </location>
</feature>
<dbReference type="Proteomes" id="UP000789831">
    <property type="component" value="Unassembled WGS sequence"/>
</dbReference>
<dbReference type="EMBL" id="CAJVPL010005731">
    <property type="protein sequence ID" value="CAG8660051.1"/>
    <property type="molecule type" value="Genomic_DNA"/>
</dbReference>
<dbReference type="AlphaFoldDB" id="A0A9N9E0F1"/>
<proteinExistence type="predicted"/>
<reference evidence="1" key="1">
    <citation type="submission" date="2021-06" db="EMBL/GenBank/DDBJ databases">
        <authorList>
            <person name="Kallberg Y."/>
            <person name="Tangrot J."/>
            <person name="Rosling A."/>
        </authorList>
    </citation>
    <scope>NUCLEOTIDE SEQUENCE</scope>
    <source>
        <strain evidence="1">MT106</strain>
    </source>
</reference>
<name>A0A9N9E0F1_9GLOM</name>
<keyword evidence="2" id="KW-1185">Reference proteome</keyword>
<feature type="non-terminal residue" evidence="1">
    <location>
        <position position="1"/>
    </location>
</feature>
<accession>A0A9N9E0F1</accession>
<gene>
    <name evidence="1" type="ORF">AGERDE_LOCUS11765</name>
</gene>